<dbReference type="PROSITE" id="PS50056">
    <property type="entry name" value="TYR_PHOSPHATASE_2"/>
    <property type="match status" value="1"/>
</dbReference>
<dbReference type="InterPro" id="IPR050561">
    <property type="entry name" value="PTP"/>
</dbReference>
<dbReference type="CDD" id="cd14499">
    <property type="entry name" value="CDC14_C"/>
    <property type="match status" value="1"/>
</dbReference>
<evidence type="ECO:0000259" key="6">
    <source>
        <dbReference type="PROSITE" id="PS50056"/>
    </source>
</evidence>
<gene>
    <name evidence="7" type="primary">CDC14A_1</name>
    <name evidence="7" type="ORF">EYF80_067456</name>
</gene>
<dbReference type="EC" id="3.1.3.48" evidence="2"/>
<evidence type="ECO:0000313" key="8">
    <source>
        <dbReference type="Proteomes" id="UP000314294"/>
    </source>
</evidence>
<protein>
    <recommendedName>
        <fullName evidence="2">protein-tyrosine-phosphatase</fullName>
        <ecNumber evidence="2">3.1.3.48</ecNumber>
    </recommendedName>
</protein>
<feature type="domain" description="Tyrosine-protein phosphatase" evidence="5">
    <location>
        <begin position="30"/>
        <end position="188"/>
    </location>
</feature>
<comment type="similarity">
    <text evidence="1">Belongs to the protein-tyrosine phosphatase family. Non-receptor class CDC14 subfamily.</text>
</comment>
<reference evidence="7 8" key="1">
    <citation type="submission" date="2019-03" db="EMBL/GenBank/DDBJ databases">
        <title>First draft genome of Liparis tanakae, snailfish: a comprehensive survey of snailfish specific genes.</title>
        <authorList>
            <person name="Kim W."/>
            <person name="Song I."/>
            <person name="Jeong J.-H."/>
            <person name="Kim D."/>
            <person name="Kim S."/>
            <person name="Ryu S."/>
            <person name="Song J.Y."/>
            <person name="Lee S.K."/>
        </authorList>
    </citation>
    <scope>NUCLEOTIDE SEQUENCE [LARGE SCALE GENOMIC DNA]</scope>
    <source>
        <tissue evidence="7">Muscle</tissue>
    </source>
</reference>
<dbReference type="GO" id="GO:0004725">
    <property type="term" value="F:protein tyrosine phosphatase activity"/>
    <property type="evidence" value="ECO:0007669"/>
    <property type="project" value="UniProtKB-EC"/>
</dbReference>
<dbReference type="InterPro" id="IPR000387">
    <property type="entry name" value="Tyr_Pase_dom"/>
</dbReference>
<dbReference type="FunFam" id="3.90.190.10:FF:000006">
    <property type="entry name" value="Dual specificity protein phosphatase CDC14B"/>
    <property type="match status" value="1"/>
</dbReference>
<dbReference type="PROSITE" id="PS00383">
    <property type="entry name" value="TYR_PHOSPHATASE_1"/>
    <property type="match status" value="1"/>
</dbReference>
<dbReference type="PANTHER" id="PTHR23339">
    <property type="entry name" value="TYROSINE SPECIFIC PROTEIN PHOSPHATASE AND DUAL SPECIFICITY PROTEIN PHOSPHATASE"/>
    <property type="match status" value="1"/>
</dbReference>
<evidence type="ECO:0000256" key="2">
    <source>
        <dbReference type="ARBA" id="ARBA00013064"/>
    </source>
</evidence>
<organism evidence="7 8">
    <name type="scientific">Liparis tanakae</name>
    <name type="common">Tanaka's snailfish</name>
    <dbReference type="NCBI Taxonomy" id="230148"/>
    <lineage>
        <taxon>Eukaryota</taxon>
        <taxon>Metazoa</taxon>
        <taxon>Chordata</taxon>
        <taxon>Craniata</taxon>
        <taxon>Vertebrata</taxon>
        <taxon>Euteleostomi</taxon>
        <taxon>Actinopterygii</taxon>
        <taxon>Neopterygii</taxon>
        <taxon>Teleostei</taxon>
        <taxon>Neoteleostei</taxon>
        <taxon>Acanthomorphata</taxon>
        <taxon>Eupercaria</taxon>
        <taxon>Perciformes</taxon>
        <taxon>Cottioidei</taxon>
        <taxon>Cottales</taxon>
        <taxon>Liparidae</taxon>
        <taxon>Liparis</taxon>
    </lineage>
</organism>
<dbReference type="Gene3D" id="3.90.190.10">
    <property type="entry name" value="Protein tyrosine phosphatase superfamily"/>
    <property type="match status" value="1"/>
</dbReference>
<dbReference type="EMBL" id="SRLO01022524">
    <property type="protein sequence ID" value="TNN22430.1"/>
    <property type="molecule type" value="Genomic_DNA"/>
</dbReference>
<keyword evidence="4" id="KW-0904">Protein phosphatase</keyword>
<keyword evidence="3" id="KW-0378">Hydrolase</keyword>
<proteinExistence type="inferred from homology"/>
<evidence type="ECO:0000256" key="3">
    <source>
        <dbReference type="ARBA" id="ARBA00022801"/>
    </source>
</evidence>
<evidence type="ECO:0000256" key="1">
    <source>
        <dbReference type="ARBA" id="ARBA00007315"/>
    </source>
</evidence>
<comment type="caution">
    <text evidence="7">The sequence shown here is derived from an EMBL/GenBank/DDBJ whole genome shotgun (WGS) entry which is preliminary data.</text>
</comment>
<dbReference type="OrthoDB" id="266663at2759"/>
<keyword evidence="8" id="KW-1185">Reference proteome</keyword>
<dbReference type="Pfam" id="PF00782">
    <property type="entry name" value="DSPc"/>
    <property type="match status" value="1"/>
</dbReference>
<dbReference type="PROSITE" id="PS50054">
    <property type="entry name" value="TYR_PHOSPHATASE_DUAL"/>
    <property type="match status" value="1"/>
</dbReference>
<evidence type="ECO:0000313" key="7">
    <source>
        <dbReference type="EMBL" id="TNN22430.1"/>
    </source>
</evidence>
<dbReference type="InterPro" id="IPR044506">
    <property type="entry name" value="CDC14_C"/>
</dbReference>
<dbReference type="AlphaFoldDB" id="A0A4Z2E1S2"/>
<dbReference type="InterPro" id="IPR020422">
    <property type="entry name" value="TYR_PHOSPHATASE_DUAL_dom"/>
</dbReference>
<dbReference type="SMART" id="SM00404">
    <property type="entry name" value="PTPc_motif"/>
    <property type="match status" value="1"/>
</dbReference>
<dbReference type="SUPFAM" id="SSF52799">
    <property type="entry name" value="(Phosphotyrosine protein) phosphatases II"/>
    <property type="match status" value="1"/>
</dbReference>
<accession>A0A4Z2E1S2</accession>
<sequence>MEILALQYGWLDFTNFDVEEYEHYERAENGDLNWIIPGKFLAFSGPHPKSKIENGYPLHAPEAYIPYFRNHNITTVIRLNKKMYDARRFTESGFEHHDLFFVDGSTPTDAIVRKFLNICENAEGAIAVHCKAGLGRTGTLIGCYMMKHYCLSAAEAIAWIRICRPGSIIGPQQNFVEEWVFTDFYFLYKKCVLILNRCQSSEQTIRGYYVGLQNSGNIQSWKLSTGINWKCWGNLTVFTLS</sequence>
<evidence type="ECO:0000256" key="4">
    <source>
        <dbReference type="ARBA" id="ARBA00022912"/>
    </source>
</evidence>
<dbReference type="InterPro" id="IPR003595">
    <property type="entry name" value="Tyr_Pase_cat"/>
</dbReference>
<dbReference type="InterPro" id="IPR016130">
    <property type="entry name" value="Tyr_Pase_AS"/>
</dbReference>
<dbReference type="InterPro" id="IPR029021">
    <property type="entry name" value="Prot-tyrosine_phosphatase-like"/>
</dbReference>
<dbReference type="SMART" id="SM00195">
    <property type="entry name" value="DSPc"/>
    <property type="match status" value="1"/>
</dbReference>
<dbReference type="InterPro" id="IPR000340">
    <property type="entry name" value="Dual-sp_phosphatase_cat-dom"/>
</dbReference>
<name>A0A4Z2E1S2_9TELE</name>
<dbReference type="Proteomes" id="UP000314294">
    <property type="component" value="Unassembled WGS sequence"/>
</dbReference>
<feature type="domain" description="Tyrosine specific protein phosphatases" evidence="6">
    <location>
        <begin position="113"/>
        <end position="175"/>
    </location>
</feature>
<evidence type="ECO:0000259" key="5">
    <source>
        <dbReference type="PROSITE" id="PS50054"/>
    </source>
</evidence>